<feature type="region of interest" description="Disordered" evidence="1">
    <location>
        <begin position="356"/>
        <end position="445"/>
    </location>
</feature>
<dbReference type="AlphaFoldDB" id="A0AAJ0BP69"/>
<evidence type="ECO:0000313" key="2">
    <source>
        <dbReference type="EMBL" id="KAK1760462.1"/>
    </source>
</evidence>
<feature type="region of interest" description="Disordered" evidence="1">
    <location>
        <begin position="1"/>
        <end position="32"/>
    </location>
</feature>
<comment type="caution">
    <text evidence="2">The sequence shown here is derived from an EMBL/GenBank/DDBJ whole genome shotgun (WGS) entry which is preliminary data.</text>
</comment>
<evidence type="ECO:0000256" key="1">
    <source>
        <dbReference type="SAM" id="MobiDB-lite"/>
    </source>
</evidence>
<feature type="region of interest" description="Disordered" evidence="1">
    <location>
        <begin position="66"/>
        <end position="112"/>
    </location>
</feature>
<dbReference type="Proteomes" id="UP001239445">
    <property type="component" value="Unassembled WGS sequence"/>
</dbReference>
<reference evidence="2" key="1">
    <citation type="submission" date="2023-06" db="EMBL/GenBank/DDBJ databases">
        <title>Genome-scale phylogeny and comparative genomics of the fungal order Sordariales.</title>
        <authorList>
            <consortium name="Lawrence Berkeley National Laboratory"/>
            <person name="Hensen N."/>
            <person name="Bonometti L."/>
            <person name="Westerberg I."/>
            <person name="Brannstrom I.O."/>
            <person name="Guillou S."/>
            <person name="Cros-Aarteil S."/>
            <person name="Calhoun S."/>
            <person name="Haridas S."/>
            <person name="Kuo A."/>
            <person name="Mondo S."/>
            <person name="Pangilinan J."/>
            <person name="Riley R."/>
            <person name="Labutti K."/>
            <person name="Andreopoulos B."/>
            <person name="Lipzen A."/>
            <person name="Chen C."/>
            <person name="Yanf M."/>
            <person name="Daum C."/>
            <person name="Ng V."/>
            <person name="Clum A."/>
            <person name="Steindorff A."/>
            <person name="Ohm R."/>
            <person name="Martin F."/>
            <person name="Silar P."/>
            <person name="Natvig D."/>
            <person name="Lalanne C."/>
            <person name="Gautier V."/>
            <person name="Ament-Velasquez S.L."/>
            <person name="Kruys A."/>
            <person name="Hutchinson M.I."/>
            <person name="Powell A.J."/>
            <person name="Barry K."/>
            <person name="Miller A.N."/>
            <person name="Grigoriev I.V."/>
            <person name="Debuchy R."/>
            <person name="Gladieux P."/>
            <person name="Thoren M.H."/>
            <person name="Johannesson H."/>
        </authorList>
    </citation>
    <scope>NUCLEOTIDE SEQUENCE</scope>
    <source>
        <strain evidence="2">PSN4</strain>
    </source>
</reference>
<feature type="region of interest" description="Disordered" evidence="1">
    <location>
        <begin position="321"/>
        <end position="342"/>
    </location>
</feature>
<proteinExistence type="predicted"/>
<protein>
    <submittedName>
        <fullName evidence="2">Uncharacterized protein</fullName>
    </submittedName>
</protein>
<accession>A0AAJ0BP69</accession>
<feature type="compositionally biased region" description="Low complexity" evidence="1">
    <location>
        <begin position="376"/>
        <end position="393"/>
    </location>
</feature>
<sequence length="445" mass="48299">MLAAHHDQENVLSHHAGTSKQLQAKTPGGRFLKTPLKVPLNDENANHAFGGKSVLRTKGNDENIATVSKGGNGLGKSGKLNAKTPAEPRTGRAPLGNKTTNAKAKATQQTGGVKEIVREFEKTTIKPTTTVRPKQAAPQTESSKLEVHTDKDPLDSEEEIEYAPPRLEDPPYESDVFPAGALTYEGMKPENLFNGYYDYYFNRIDENGMTAQERLTEERRRQDLERGEGQILRDMEEFDWSVGDVPATKTAFKVKRDANAPVGPKQTKVATRLAPKAPNTITSRRAAAALAVPAKPAKTTAELKAMKPPLTSSAKPQSFLLSRKKSSQTTVQPTLASQERASAAIASRSTIGYSKGRSALSANRQPELPLMRGPRALTRTASTASSGSDSTITPARFAQTQATNDWKRPDFMSIFDVDEAPGDDIAIPPPPPSVDSDDFQFSTDF</sequence>
<feature type="compositionally biased region" description="Polar residues" evidence="1">
    <location>
        <begin position="126"/>
        <end position="142"/>
    </location>
</feature>
<dbReference type="EMBL" id="MU839827">
    <property type="protein sequence ID" value="KAK1760462.1"/>
    <property type="molecule type" value="Genomic_DNA"/>
</dbReference>
<feature type="region of interest" description="Disordered" evidence="1">
    <location>
        <begin position="126"/>
        <end position="156"/>
    </location>
</feature>
<name>A0AAJ0BP69_9PEZI</name>
<feature type="compositionally biased region" description="Low complexity" evidence="1">
    <location>
        <begin position="97"/>
        <end position="110"/>
    </location>
</feature>
<organism evidence="2 3">
    <name type="scientific">Echria macrotheca</name>
    <dbReference type="NCBI Taxonomy" id="438768"/>
    <lineage>
        <taxon>Eukaryota</taxon>
        <taxon>Fungi</taxon>
        <taxon>Dikarya</taxon>
        <taxon>Ascomycota</taxon>
        <taxon>Pezizomycotina</taxon>
        <taxon>Sordariomycetes</taxon>
        <taxon>Sordariomycetidae</taxon>
        <taxon>Sordariales</taxon>
        <taxon>Schizotheciaceae</taxon>
        <taxon>Echria</taxon>
    </lineage>
</organism>
<gene>
    <name evidence="2" type="ORF">QBC47DRAFT_456206</name>
</gene>
<feature type="compositionally biased region" description="Basic and acidic residues" evidence="1">
    <location>
        <begin position="143"/>
        <end position="154"/>
    </location>
</feature>
<evidence type="ECO:0000313" key="3">
    <source>
        <dbReference type="Proteomes" id="UP001239445"/>
    </source>
</evidence>
<keyword evidence="3" id="KW-1185">Reference proteome</keyword>